<sequence length="116" mass="13496">MSQMEIATQKSQKHRGTQEDASLTTQFVTDAELEKVNASFSAQRRLSFSFGIYFFLITLIIPFLSGTSEWWYGTPLIFGLTLNFWTTLLLFHVLYWLLAFVFVKRANRLEDELSDL</sequence>
<dbReference type="EMBL" id="RHHR01000032">
    <property type="protein sequence ID" value="RNB70847.1"/>
    <property type="molecule type" value="Genomic_DNA"/>
</dbReference>
<reference evidence="3 4" key="1">
    <citation type="submission" date="2018-10" db="EMBL/GenBank/DDBJ databases">
        <title>Phylogenomics of Brevibacillus.</title>
        <authorList>
            <person name="Dunlap C."/>
        </authorList>
    </citation>
    <scope>NUCLEOTIDE SEQUENCE [LARGE SCALE GENOMIC DNA]</scope>
    <source>
        <strain evidence="3 4">JCM 12215</strain>
    </source>
</reference>
<keyword evidence="2" id="KW-0812">Transmembrane</keyword>
<keyword evidence="4" id="KW-1185">Reference proteome</keyword>
<accession>A0A3M8C640</accession>
<evidence type="ECO:0000256" key="2">
    <source>
        <dbReference type="SAM" id="Phobius"/>
    </source>
</evidence>
<dbReference type="AlphaFoldDB" id="A0A3M8C640"/>
<name>A0A3M8C640_9BACL</name>
<dbReference type="RefSeq" id="WP_122910088.1">
    <property type="nucleotide sequence ID" value="NZ_CBCSBE010000041.1"/>
</dbReference>
<protein>
    <recommendedName>
        <fullName evidence="5">DUF485 domain-containing protein</fullName>
    </recommendedName>
</protein>
<dbReference type="OrthoDB" id="2679213at2"/>
<evidence type="ECO:0000313" key="3">
    <source>
        <dbReference type="EMBL" id="RNB70847.1"/>
    </source>
</evidence>
<organism evidence="3 4">
    <name type="scientific">Brevibacillus invocatus</name>
    <dbReference type="NCBI Taxonomy" id="173959"/>
    <lineage>
        <taxon>Bacteria</taxon>
        <taxon>Bacillati</taxon>
        <taxon>Bacillota</taxon>
        <taxon>Bacilli</taxon>
        <taxon>Bacillales</taxon>
        <taxon>Paenibacillaceae</taxon>
        <taxon>Brevibacillus</taxon>
    </lineage>
</organism>
<evidence type="ECO:0000313" key="4">
    <source>
        <dbReference type="Proteomes" id="UP000282028"/>
    </source>
</evidence>
<feature type="region of interest" description="Disordered" evidence="1">
    <location>
        <begin position="1"/>
        <end position="21"/>
    </location>
</feature>
<dbReference type="Proteomes" id="UP000282028">
    <property type="component" value="Unassembled WGS sequence"/>
</dbReference>
<evidence type="ECO:0008006" key="5">
    <source>
        <dbReference type="Google" id="ProtNLM"/>
    </source>
</evidence>
<keyword evidence="2" id="KW-0472">Membrane</keyword>
<feature type="transmembrane region" description="Helical" evidence="2">
    <location>
        <begin position="46"/>
        <end position="64"/>
    </location>
</feature>
<keyword evidence="2" id="KW-1133">Transmembrane helix</keyword>
<gene>
    <name evidence="3" type="ORF">EDM52_16635</name>
</gene>
<proteinExistence type="predicted"/>
<comment type="caution">
    <text evidence="3">The sequence shown here is derived from an EMBL/GenBank/DDBJ whole genome shotgun (WGS) entry which is preliminary data.</text>
</comment>
<feature type="transmembrane region" description="Helical" evidence="2">
    <location>
        <begin position="84"/>
        <end position="103"/>
    </location>
</feature>
<feature type="compositionally biased region" description="Polar residues" evidence="1">
    <location>
        <begin position="1"/>
        <end position="10"/>
    </location>
</feature>
<evidence type="ECO:0000256" key="1">
    <source>
        <dbReference type="SAM" id="MobiDB-lite"/>
    </source>
</evidence>